<keyword evidence="1" id="KW-1133">Transmembrane helix</keyword>
<evidence type="ECO:0000259" key="2">
    <source>
        <dbReference type="Pfam" id="PF10328"/>
    </source>
</evidence>
<dbReference type="Proteomes" id="UP000887566">
    <property type="component" value="Unplaced"/>
</dbReference>
<dbReference type="SUPFAM" id="SSF81321">
    <property type="entry name" value="Family A G protein-coupled receptor-like"/>
    <property type="match status" value="1"/>
</dbReference>
<proteinExistence type="predicted"/>
<feature type="transmembrane region" description="Helical" evidence="1">
    <location>
        <begin position="151"/>
        <end position="176"/>
    </location>
</feature>
<feature type="domain" description="7TM GPCR serpentine receptor class x (Srx)" evidence="2">
    <location>
        <begin position="3"/>
        <end position="177"/>
    </location>
</feature>
<protein>
    <submittedName>
        <fullName evidence="4">7TM GPCR serpentine receptor class x (Srx) domain-containing protein</fullName>
    </submittedName>
</protein>
<keyword evidence="3" id="KW-1185">Reference proteome</keyword>
<dbReference type="WBParaSite" id="PSAMB.scaffold8580size6060.g31542.t1">
    <property type="protein sequence ID" value="PSAMB.scaffold8580size6060.g31542.t1"/>
    <property type="gene ID" value="PSAMB.scaffold8580size6060.g31542"/>
</dbReference>
<keyword evidence="1" id="KW-0812">Transmembrane</keyword>
<dbReference type="AlphaFoldDB" id="A0A914XKU3"/>
<dbReference type="PANTHER" id="PTHR22718">
    <property type="entry name" value="SERPENTINE RECEPTOR, CLASS X"/>
    <property type="match status" value="1"/>
</dbReference>
<evidence type="ECO:0000313" key="3">
    <source>
        <dbReference type="Proteomes" id="UP000887566"/>
    </source>
</evidence>
<feature type="transmembrane region" description="Helical" evidence="1">
    <location>
        <begin position="17"/>
        <end position="38"/>
    </location>
</feature>
<evidence type="ECO:0000256" key="1">
    <source>
        <dbReference type="SAM" id="Phobius"/>
    </source>
</evidence>
<name>A0A914XKU3_9BILA</name>
<accession>A0A914XKU3</accession>
<keyword evidence="1" id="KW-0472">Membrane</keyword>
<dbReference type="InterPro" id="IPR019430">
    <property type="entry name" value="7TM_GPCR_serpentine_rcpt_Srx"/>
</dbReference>
<sequence length="188" mass="22036">MFFAPKTCKSLFDRPRIYYILIIPWISGFFVDGGYIFIGNCFKSYNHVGFNFWYDCSANTTTAGLIQRQFQSYFSNGLPLFSLVMYLAVYLKMRRDQQAVMSTHQRVIAMNKSRRERSFLIQALIICLSLAFESFLFQLVPYLARKNIIDWYWVSLSLGWMIIAVASLNPIIYVIFNQTIRGMVFELL</sequence>
<dbReference type="Gene3D" id="1.20.1070.10">
    <property type="entry name" value="Rhodopsin 7-helix transmembrane proteins"/>
    <property type="match status" value="1"/>
</dbReference>
<dbReference type="Pfam" id="PF10328">
    <property type="entry name" value="7TM_GPCR_Srx"/>
    <property type="match status" value="1"/>
</dbReference>
<feature type="transmembrane region" description="Helical" evidence="1">
    <location>
        <begin position="119"/>
        <end position="139"/>
    </location>
</feature>
<dbReference type="PANTHER" id="PTHR22718:SF25">
    <property type="entry name" value="G-PROTEIN COUPLED RECEPTORS FAMILY 1 PROFILE DOMAIN-CONTAINING PROTEIN"/>
    <property type="match status" value="1"/>
</dbReference>
<organism evidence="3 4">
    <name type="scientific">Plectus sambesii</name>
    <dbReference type="NCBI Taxonomy" id="2011161"/>
    <lineage>
        <taxon>Eukaryota</taxon>
        <taxon>Metazoa</taxon>
        <taxon>Ecdysozoa</taxon>
        <taxon>Nematoda</taxon>
        <taxon>Chromadorea</taxon>
        <taxon>Plectida</taxon>
        <taxon>Plectina</taxon>
        <taxon>Plectoidea</taxon>
        <taxon>Plectidae</taxon>
        <taxon>Plectus</taxon>
    </lineage>
</organism>
<evidence type="ECO:0000313" key="4">
    <source>
        <dbReference type="WBParaSite" id="PSAMB.scaffold8580size6060.g31542.t1"/>
    </source>
</evidence>
<reference evidence="4" key="1">
    <citation type="submission" date="2022-11" db="UniProtKB">
        <authorList>
            <consortium name="WormBaseParasite"/>
        </authorList>
    </citation>
    <scope>IDENTIFICATION</scope>
</reference>
<feature type="transmembrane region" description="Helical" evidence="1">
    <location>
        <begin position="73"/>
        <end position="91"/>
    </location>
</feature>